<feature type="region of interest" description="Disordered" evidence="5">
    <location>
        <begin position="51"/>
        <end position="148"/>
    </location>
</feature>
<evidence type="ECO:0000256" key="5">
    <source>
        <dbReference type="SAM" id="MobiDB-lite"/>
    </source>
</evidence>
<evidence type="ECO:0000256" key="1">
    <source>
        <dbReference type="ARBA" id="ARBA00023015"/>
    </source>
</evidence>
<evidence type="ECO:0000313" key="7">
    <source>
        <dbReference type="EMBL" id="GMH09397.1"/>
    </source>
</evidence>
<keyword evidence="3 4" id="KW-0804">Transcription</keyword>
<evidence type="ECO:0000256" key="3">
    <source>
        <dbReference type="ARBA" id="ARBA00023163"/>
    </source>
</evidence>
<evidence type="ECO:0000313" key="8">
    <source>
        <dbReference type="Proteomes" id="UP001279734"/>
    </source>
</evidence>
<dbReference type="EMBL" id="BSYO01000009">
    <property type="protein sequence ID" value="GMH09397.1"/>
    <property type="molecule type" value="Genomic_DNA"/>
</dbReference>
<protein>
    <recommendedName>
        <fullName evidence="4">AT-hook motif nuclear-localized protein</fullName>
    </recommendedName>
</protein>
<evidence type="ECO:0000259" key="6">
    <source>
        <dbReference type="PROSITE" id="PS51742"/>
    </source>
</evidence>
<dbReference type="PANTHER" id="PTHR31500:SF64">
    <property type="entry name" value="AT-HOOK MOTIF NUCLEAR-LOCALIZED PROTEIN 12-RELATED"/>
    <property type="match status" value="1"/>
</dbReference>
<accession>A0AAD3SDZ8</accession>
<dbReference type="SUPFAM" id="SSF117856">
    <property type="entry name" value="AF0104/ALDC/Ptd012-like"/>
    <property type="match status" value="1"/>
</dbReference>
<organism evidence="7 8">
    <name type="scientific">Nepenthes gracilis</name>
    <name type="common">Slender pitcher plant</name>
    <dbReference type="NCBI Taxonomy" id="150966"/>
    <lineage>
        <taxon>Eukaryota</taxon>
        <taxon>Viridiplantae</taxon>
        <taxon>Streptophyta</taxon>
        <taxon>Embryophyta</taxon>
        <taxon>Tracheophyta</taxon>
        <taxon>Spermatophyta</taxon>
        <taxon>Magnoliopsida</taxon>
        <taxon>eudicotyledons</taxon>
        <taxon>Gunneridae</taxon>
        <taxon>Pentapetalae</taxon>
        <taxon>Caryophyllales</taxon>
        <taxon>Nepenthaceae</taxon>
        <taxon>Nepenthes</taxon>
    </lineage>
</organism>
<reference evidence="7" key="1">
    <citation type="submission" date="2023-05" db="EMBL/GenBank/DDBJ databases">
        <title>Nepenthes gracilis genome sequencing.</title>
        <authorList>
            <person name="Fukushima K."/>
        </authorList>
    </citation>
    <scope>NUCLEOTIDE SEQUENCE</scope>
    <source>
        <strain evidence="7">SING2019-196</strain>
    </source>
</reference>
<name>A0AAD3SDZ8_NEPGR</name>
<comment type="function">
    <text evidence="4">Transcription factor that specifically binds AT-rich DNA sequences related to the nuclear matrix attachment regions (MARs).</text>
</comment>
<dbReference type="PANTHER" id="PTHR31500">
    <property type="entry name" value="AT-HOOK MOTIF NUCLEAR-LOCALIZED PROTEIN 9"/>
    <property type="match status" value="1"/>
</dbReference>
<evidence type="ECO:0000256" key="4">
    <source>
        <dbReference type="RuleBase" id="RU367031"/>
    </source>
</evidence>
<dbReference type="GO" id="GO:0003680">
    <property type="term" value="F:minor groove of adenine-thymine-rich DNA binding"/>
    <property type="evidence" value="ECO:0007669"/>
    <property type="project" value="UniProtKB-UniRule"/>
</dbReference>
<evidence type="ECO:0000256" key="2">
    <source>
        <dbReference type="ARBA" id="ARBA00023125"/>
    </source>
</evidence>
<feature type="region of interest" description="Disordered" evidence="5">
    <location>
        <begin position="313"/>
        <end position="334"/>
    </location>
</feature>
<comment type="caution">
    <text evidence="7">The sequence shown here is derived from an EMBL/GenBank/DDBJ whole genome shotgun (WGS) entry which is preliminary data.</text>
</comment>
<dbReference type="AlphaFoldDB" id="A0AAD3SDZ8"/>
<gene>
    <name evidence="7" type="ORF">Nepgr_011238</name>
</gene>
<dbReference type="Gene3D" id="3.30.1330.80">
    <property type="entry name" value="Hypothetical protein, similar to alpha- acetolactate decarboxylase, domain 2"/>
    <property type="match status" value="1"/>
</dbReference>
<dbReference type="PROSITE" id="PS51742">
    <property type="entry name" value="PPC"/>
    <property type="match status" value="1"/>
</dbReference>
<keyword evidence="8" id="KW-1185">Reference proteome</keyword>
<keyword evidence="1 4" id="KW-0805">Transcription regulation</keyword>
<dbReference type="Proteomes" id="UP001279734">
    <property type="component" value="Unassembled WGS sequence"/>
</dbReference>
<keyword evidence="4" id="KW-0539">Nucleus</keyword>
<dbReference type="InterPro" id="IPR039605">
    <property type="entry name" value="AHL"/>
</dbReference>
<feature type="compositionally biased region" description="Polar residues" evidence="5">
    <location>
        <begin position="324"/>
        <end position="334"/>
    </location>
</feature>
<dbReference type="CDD" id="cd11378">
    <property type="entry name" value="DUF296"/>
    <property type="match status" value="1"/>
</dbReference>
<dbReference type="InterPro" id="IPR005175">
    <property type="entry name" value="PPC_dom"/>
</dbReference>
<dbReference type="GO" id="GO:0005634">
    <property type="term" value="C:nucleus"/>
    <property type="evidence" value="ECO:0007669"/>
    <property type="project" value="UniProtKB-SubCell"/>
</dbReference>
<sequence length="334" mass="34244">MEGRGGMAVSGSAPYYLHRGVGGSGGSGSTHTGFDAQDGFTFLSNSNVPIQSIDRSSGPAGSPLNVEGSPANFPQGFTVSMPFRGSLSEPLKKKRGRPRKYGPAGAGSRVSEAGAVSLGKSPVSSPNSFTPAEKQRRGRPPGSGRKQQLANVGNWMYSSAGIAFTPHVIYVASGEDIAAKILSFSQQKPRAICIMSASGGVSAVTLRQPASSGRNVTYEGCFEILCLSGSYLVAETGGSDNRTGGVNVALSSPDGHVIGGALGGRLIASRPVQVVISSFVYGSSSRTESGILPTDSGQANVSPSRNFSPATGVWSGSEAMDPKNPNTDINLMHG</sequence>
<keyword evidence="2 4" id="KW-0238">DNA-binding</keyword>
<dbReference type="Pfam" id="PF03479">
    <property type="entry name" value="PCC"/>
    <property type="match status" value="1"/>
</dbReference>
<proteinExistence type="predicted"/>
<comment type="subcellular location">
    <subcellularLocation>
        <location evidence="4">Nucleus</location>
    </subcellularLocation>
</comment>
<feature type="domain" description="PPC" evidence="6">
    <location>
        <begin position="158"/>
        <end position="304"/>
    </location>
</feature>
<comment type="domain">
    <text evidence="4">The PPC domain mediates interactions between AHL proteins.</text>
</comment>